<dbReference type="CDD" id="cd07079">
    <property type="entry name" value="ALDH_F18-19_ProA-GPR"/>
    <property type="match status" value="1"/>
</dbReference>
<evidence type="ECO:0000256" key="3">
    <source>
        <dbReference type="ARBA" id="ARBA00022650"/>
    </source>
</evidence>
<reference evidence="9" key="1">
    <citation type="submission" date="2009-09" db="EMBL/GenBank/DDBJ databases">
        <authorList>
            <consortium name="The Broad Institute Genome Sequencing Platform"/>
            <person name="Ward D."/>
            <person name="Feldgarden M."/>
            <person name="Earl A."/>
            <person name="Young S.K."/>
            <person name="Zeng Q."/>
            <person name="Koehrsen M."/>
            <person name="Alvarado L."/>
            <person name="Berlin A."/>
            <person name="Bochicchio J."/>
            <person name="Borenstein D."/>
            <person name="Chapman S.B."/>
            <person name="Chen Z."/>
            <person name="Engels R."/>
            <person name="Freedman E."/>
            <person name="Gellesch M."/>
            <person name="Goldberg J."/>
            <person name="Griggs A."/>
            <person name="Gujja S."/>
            <person name="Heilman E."/>
            <person name="Heiman D."/>
            <person name="Hepburn T."/>
            <person name="Howarth C."/>
            <person name="Jen D."/>
            <person name="Larson L."/>
            <person name="Lewis B."/>
            <person name="Mehta T."/>
            <person name="Park D."/>
            <person name="Pearson M."/>
            <person name="Roberts A."/>
            <person name="Saif S."/>
            <person name="Shea T."/>
            <person name="Shenoy N."/>
            <person name="Sisk P."/>
            <person name="Stolte C."/>
            <person name="Sykes S."/>
            <person name="Thomson T."/>
            <person name="Walk T."/>
            <person name="White J."/>
            <person name="Yandava C."/>
            <person name="Sibley C.D."/>
            <person name="Field T.R."/>
            <person name="Grinwis M."/>
            <person name="Eshaghurshan C.S."/>
            <person name="Surette M.G."/>
            <person name="Haas B."/>
            <person name="Nusbaum C."/>
            <person name="Birren B."/>
        </authorList>
    </citation>
    <scope>NUCLEOTIDE SEQUENCE [LARGE SCALE GENOMIC DNA]</scope>
    <source>
        <strain evidence="9">ATCC 700633</strain>
    </source>
</reference>
<proteinExistence type="inferred from homology"/>
<sequence>MTTQQLLETVNQFKKEINIASTKSKNEALEAMALALLEDTDAILKANAIDLEKAKGHISDVMLDRLRLDESRIQSMVEGIQQVAQLSDPVGEVIEETVGAQNIQIKKKRVPFGVIGIIYESRPNVTSDAVALSIKSGNAVVLRGGKEAYQSAFAIVTALKKGLAKTSISPECIQLVSDTSRESAMALMKAKGYIDVLIPRGGAGLIRAVIENAIVPVIETGTGIVHIYIDKDADLAKAIKIVKNAKMSRPSVCNAMEVCVVHEAIAPQFLPLLKATLVDNHTPAVELRVDEKAAQYISGVKAQKEDFDTEFSDYIMAVKVVSSIEEAVGHIETHSTHHSDAIISESDDAIEFFTTRVDSAAVYVNASTRFTDGGEFGLGCEMGISTQKLHARGPMGLKEMTTYKYIVYGEGQVR</sequence>
<evidence type="ECO:0000256" key="6">
    <source>
        <dbReference type="ARBA" id="ARBA00049024"/>
    </source>
</evidence>
<dbReference type="PROSITE" id="PS01223">
    <property type="entry name" value="PROA"/>
    <property type="match status" value="1"/>
</dbReference>
<dbReference type="eggNOG" id="COG0014">
    <property type="taxonomic scope" value="Bacteria"/>
</dbReference>
<dbReference type="NCBIfam" id="NF001221">
    <property type="entry name" value="PRK00197.1"/>
    <property type="match status" value="1"/>
</dbReference>
<evidence type="ECO:0000313" key="9">
    <source>
        <dbReference type="EMBL" id="EEW93858.1"/>
    </source>
</evidence>
<evidence type="ECO:0000313" key="10">
    <source>
        <dbReference type="Proteomes" id="UP000002939"/>
    </source>
</evidence>
<dbReference type="EC" id="1.2.1.41" evidence="7"/>
<protein>
    <recommendedName>
        <fullName evidence="7">Gamma-glutamyl phosphate reductase</fullName>
        <shortName evidence="7">GPR</shortName>
        <ecNumber evidence="7">1.2.1.41</ecNumber>
    </recommendedName>
    <alternativeName>
        <fullName evidence="7">Glutamate-5-semialdehyde dehydrogenase</fullName>
    </alternativeName>
    <alternativeName>
        <fullName evidence="7">Glutamyl-gamma-semialdehyde dehydrogenase</fullName>
        <shortName evidence="7">GSA dehydrogenase</shortName>
    </alternativeName>
</protein>
<dbReference type="Proteomes" id="UP000002939">
    <property type="component" value="Unassembled WGS sequence"/>
</dbReference>
<dbReference type="InterPro" id="IPR000965">
    <property type="entry name" value="GPR_dom"/>
</dbReference>
<evidence type="ECO:0000259" key="8">
    <source>
        <dbReference type="Pfam" id="PF00171"/>
    </source>
</evidence>
<evidence type="ECO:0000256" key="4">
    <source>
        <dbReference type="ARBA" id="ARBA00022857"/>
    </source>
</evidence>
<dbReference type="InterPro" id="IPR015590">
    <property type="entry name" value="Aldehyde_DH_dom"/>
</dbReference>
<keyword evidence="7" id="KW-0963">Cytoplasm</keyword>
<organism evidence="9 10">
    <name type="scientific">Granulicatella elegans ATCC 700633</name>
    <dbReference type="NCBI Taxonomy" id="626369"/>
    <lineage>
        <taxon>Bacteria</taxon>
        <taxon>Bacillati</taxon>
        <taxon>Bacillota</taxon>
        <taxon>Bacilli</taxon>
        <taxon>Lactobacillales</taxon>
        <taxon>Carnobacteriaceae</taxon>
        <taxon>Granulicatella</taxon>
    </lineage>
</organism>
<evidence type="ECO:0000256" key="7">
    <source>
        <dbReference type="HAMAP-Rule" id="MF_00412"/>
    </source>
</evidence>
<keyword evidence="10" id="KW-1185">Reference proteome</keyword>
<dbReference type="Pfam" id="PF00171">
    <property type="entry name" value="Aldedh"/>
    <property type="match status" value="1"/>
</dbReference>
<dbReference type="GO" id="GO:0050661">
    <property type="term" value="F:NADP binding"/>
    <property type="evidence" value="ECO:0007669"/>
    <property type="project" value="InterPro"/>
</dbReference>
<accession>D0BLA5</accession>
<dbReference type="InterPro" id="IPR016162">
    <property type="entry name" value="Ald_DH_N"/>
</dbReference>
<dbReference type="AlphaFoldDB" id="D0BLA5"/>
<comment type="similarity">
    <text evidence="7">Belongs to the gamma-glutamyl phosphate reductase family.</text>
</comment>
<evidence type="ECO:0000256" key="1">
    <source>
        <dbReference type="ARBA" id="ARBA00004985"/>
    </source>
</evidence>
<keyword evidence="5 7" id="KW-0560">Oxidoreductase</keyword>
<dbReference type="EMBL" id="ACRF02000011">
    <property type="protein sequence ID" value="EEW93858.1"/>
    <property type="molecule type" value="Genomic_DNA"/>
</dbReference>
<comment type="catalytic activity">
    <reaction evidence="6 7">
        <text>L-glutamate 5-semialdehyde + phosphate + NADP(+) = L-glutamyl 5-phosphate + NADPH + H(+)</text>
        <dbReference type="Rhea" id="RHEA:19541"/>
        <dbReference type="ChEBI" id="CHEBI:15378"/>
        <dbReference type="ChEBI" id="CHEBI:43474"/>
        <dbReference type="ChEBI" id="CHEBI:57783"/>
        <dbReference type="ChEBI" id="CHEBI:58066"/>
        <dbReference type="ChEBI" id="CHEBI:58274"/>
        <dbReference type="ChEBI" id="CHEBI:58349"/>
        <dbReference type="EC" id="1.2.1.41"/>
    </reaction>
</comment>
<dbReference type="InterPro" id="IPR016163">
    <property type="entry name" value="Ald_DH_C"/>
</dbReference>
<dbReference type="UniPathway" id="UPA00098">
    <property type="reaction ID" value="UER00360"/>
</dbReference>
<dbReference type="HAMAP" id="MF_00412">
    <property type="entry name" value="ProA"/>
    <property type="match status" value="1"/>
</dbReference>
<dbReference type="Gene3D" id="3.40.309.10">
    <property type="entry name" value="Aldehyde Dehydrogenase, Chain A, domain 2"/>
    <property type="match status" value="1"/>
</dbReference>
<evidence type="ECO:0000256" key="5">
    <source>
        <dbReference type="ARBA" id="ARBA00023002"/>
    </source>
</evidence>
<dbReference type="PANTHER" id="PTHR11063">
    <property type="entry name" value="GLUTAMATE SEMIALDEHYDE DEHYDROGENASE"/>
    <property type="match status" value="1"/>
</dbReference>
<feature type="domain" description="Aldehyde dehydrogenase" evidence="8">
    <location>
        <begin position="6"/>
        <end position="276"/>
    </location>
</feature>
<dbReference type="SUPFAM" id="SSF53720">
    <property type="entry name" value="ALDH-like"/>
    <property type="match status" value="1"/>
</dbReference>
<comment type="caution">
    <text evidence="9">The sequence shown here is derived from an EMBL/GenBank/DDBJ whole genome shotgun (WGS) entry which is preliminary data.</text>
</comment>
<dbReference type="PANTHER" id="PTHR11063:SF8">
    <property type="entry name" value="DELTA-1-PYRROLINE-5-CARBOXYLATE SYNTHASE"/>
    <property type="match status" value="1"/>
</dbReference>
<reference evidence="9" key="2">
    <citation type="submission" date="2011-10" db="EMBL/GenBank/DDBJ databases">
        <title>The Genome Sequence of Granulicatella elegans ATCC 700633.</title>
        <authorList>
            <consortium name="The Broad Institute Genome Sequencing Platform"/>
            <consortium name="The Broad Institute Genome Sequencing Center for Infectious Disease"/>
            <person name="Earl A."/>
            <person name="Ward D."/>
            <person name="Feldgarden M."/>
            <person name="Gevers D."/>
            <person name="Sibley C.D."/>
            <person name="Field T.R."/>
            <person name="Grinwis M."/>
            <person name="Eshaghurshan C.S."/>
            <person name="Surette M.G."/>
            <person name="Young S.K."/>
            <person name="Zeng Q."/>
            <person name="Gargeya S."/>
            <person name="Fitzgerald M."/>
            <person name="Haas B."/>
            <person name="Abouelleil A."/>
            <person name="Alvarado L."/>
            <person name="Arachchi H.M."/>
            <person name="Berlin A."/>
            <person name="Brown A."/>
            <person name="Chapman S.B."/>
            <person name="Chen Z."/>
            <person name="Dunbar C."/>
            <person name="Freedman E."/>
            <person name="Gearin G."/>
            <person name="Goldberg J."/>
            <person name="Griggs A."/>
            <person name="Gujja S."/>
            <person name="Heiman D."/>
            <person name="Howarth C."/>
            <person name="Larson L."/>
            <person name="Lui A."/>
            <person name="MacDonald P.J.P."/>
            <person name="Montmayeur A."/>
            <person name="Murphy C."/>
            <person name="Neiman D."/>
            <person name="Pearson M."/>
            <person name="Priest M."/>
            <person name="Roberts A."/>
            <person name="Saif S."/>
            <person name="Shea T."/>
            <person name="Shenoy N."/>
            <person name="Sisk P."/>
            <person name="Stolte C."/>
            <person name="Sykes S."/>
            <person name="Wortman J."/>
            <person name="Nusbaum C."/>
            <person name="Birren B."/>
        </authorList>
    </citation>
    <scope>NUCLEOTIDE SEQUENCE [LARGE SCALE GENOMIC DNA]</scope>
    <source>
        <strain evidence="9">ATCC 700633</strain>
    </source>
</reference>
<dbReference type="STRING" id="626369.HMPREF0446_00740"/>
<dbReference type="InterPro" id="IPR020593">
    <property type="entry name" value="G-glutamylP_reductase_CS"/>
</dbReference>
<dbReference type="FunFam" id="3.40.309.10:FF:000006">
    <property type="entry name" value="Gamma-glutamyl phosphate reductase"/>
    <property type="match status" value="1"/>
</dbReference>
<dbReference type="GO" id="GO:0004350">
    <property type="term" value="F:glutamate-5-semialdehyde dehydrogenase activity"/>
    <property type="evidence" value="ECO:0007669"/>
    <property type="project" value="UniProtKB-UniRule"/>
</dbReference>
<dbReference type="Gene3D" id="3.40.605.10">
    <property type="entry name" value="Aldehyde Dehydrogenase, Chain A, domain 1"/>
    <property type="match status" value="1"/>
</dbReference>
<dbReference type="InterPro" id="IPR016161">
    <property type="entry name" value="Ald_DH/histidinol_DH"/>
</dbReference>
<evidence type="ECO:0000256" key="2">
    <source>
        <dbReference type="ARBA" id="ARBA00022605"/>
    </source>
</evidence>
<dbReference type="HOGENOM" id="CLU_030231_0_0_9"/>
<gene>
    <name evidence="7" type="primary">proA</name>
    <name evidence="9" type="ORF">HMPREF0446_00740</name>
</gene>
<dbReference type="PIRSF" id="PIRSF000151">
    <property type="entry name" value="GPR"/>
    <property type="match status" value="1"/>
</dbReference>
<keyword evidence="4 7" id="KW-0521">NADP</keyword>
<comment type="function">
    <text evidence="7">Catalyzes the NADPH-dependent reduction of L-glutamate 5-phosphate into L-glutamate 5-semialdehyde and phosphate. The product spontaneously undergoes cyclization to form 1-pyrroline-5-carboxylate.</text>
</comment>
<dbReference type="GO" id="GO:0055129">
    <property type="term" value="P:L-proline biosynthetic process"/>
    <property type="evidence" value="ECO:0007669"/>
    <property type="project" value="UniProtKB-UniRule"/>
</dbReference>
<comment type="subcellular location">
    <subcellularLocation>
        <location evidence="7">Cytoplasm</location>
    </subcellularLocation>
</comment>
<keyword evidence="2 7" id="KW-0028">Amino-acid biosynthesis</keyword>
<name>D0BLA5_9LACT</name>
<dbReference type="GO" id="GO:0005737">
    <property type="term" value="C:cytoplasm"/>
    <property type="evidence" value="ECO:0007669"/>
    <property type="project" value="UniProtKB-SubCell"/>
</dbReference>
<comment type="pathway">
    <text evidence="1 7">Amino-acid biosynthesis; L-proline biosynthesis; L-glutamate 5-semialdehyde from L-glutamate: step 2/2.</text>
</comment>
<keyword evidence="3 7" id="KW-0641">Proline biosynthesis</keyword>
<dbReference type="InterPro" id="IPR012134">
    <property type="entry name" value="Glu-5-SA_DH"/>
</dbReference>
<dbReference type="NCBIfam" id="TIGR00407">
    <property type="entry name" value="proA"/>
    <property type="match status" value="1"/>
</dbReference>